<comment type="similarity">
    <text evidence="12">Belongs to the protein kinase superfamily. Ser/Thr protein kinase family. CDPK subfamily.</text>
</comment>
<evidence type="ECO:0000256" key="8">
    <source>
        <dbReference type="ARBA" id="ARBA00022741"/>
    </source>
</evidence>
<feature type="binding site" evidence="15">
    <location>
        <position position="90"/>
    </location>
    <ligand>
        <name>ATP</name>
        <dbReference type="ChEBI" id="CHEBI:30616"/>
    </ligand>
</feature>
<keyword evidence="10" id="KW-0106">Calcium</keyword>
<dbReference type="FunFam" id="3.30.200.20:FF:000315">
    <property type="entry name" value="Calcium-dependent protein kinase 3"/>
    <property type="match status" value="1"/>
</dbReference>
<dbReference type="PROSITE" id="PS50011">
    <property type="entry name" value="PROTEIN_KINASE_DOM"/>
    <property type="match status" value="1"/>
</dbReference>
<dbReference type="EC" id="2.7.11.1" evidence="3"/>
<evidence type="ECO:0000256" key="7">
    <source>
        <dbReference type="ARBA" id="ARBA00022737"/>
    </source>
</evidence>
<evidence type="ECO:0000256" key="1">
    <source>
        <dbReference type="ARBA" id="ARBA00001946"/>
    </source>
</evidence>
<dbReference type="Proteomes" id="UP001178507">
    <property type="component" value="Unassembled WGS sequence"/>
</dbReference>
<evidence type="ECO:0000256" key="16">
    <source>
        <dbReference type="SAM" id="MobiDB-lite"/>
    </source>
</evidence>
<evidence type="ECO:0000313" key="18">
    <source>
        <dbReference type="EMBL" id="CAJ1393864.1"/>
    </source>
</evidence>
<evidence type="ECO:0000256" key="15">
    <source>
        <dbReference type="PROSITE-ProRule" id="PRU10141"/>
    </source>
</evidence>
<protein>
    <recommendedName>
        <fullName evidence="3">non-specific serine/threonine protein kinase</fullName>
        <ecNumber evidence="3">2.7.11.1</ecNumber>
    </recommendedName>
</protein>
<keyword evidence="11 15" id="KW-0067">ATP-binding</keyword>
<dbReference type="InterPro" id="IPR050205">
    <property type="entry name" value="CDPK_Ser/Thr_kinases"/>
</dbReference>
<dbReference type="PANTHER" id="PTHR24349">
    <property type="entry name" value="SERINE/THREONINE-PROTEIN KINASE"/>
    <property type="match status" value="1"/>
</dbReference>
<evidence type="ECO:0000256" key="12">
    <source>
        <dbReference type="ARBA" id="ARBA00024334"/>
    </source>
</evidence>
<dbReference type="PROSITE" id="PS00107">
    <property type="entry name" value="PROTEIN_KINASE_ATP"/>
    <property type="match status" value="1"/>
</dbReference>
<dbReference type="CDD" id="cd05117">
    <property type="entry name" value="STKc_CAMK"/>
    <property type="match status" value="1"/>
</dbReference>
<name>A0AA36IW50_9DINO</name>
<reference evidence="18" key="1">
    <citation type="submission" date="2023-08" db="EMBL/GenBank/DDBJ databases">
        <authorList>
            <person name="Chen Y."/>
            <person name="Shah S."/>
            <person name="Dougan E. K."/>
            <person name="Thang M."/>
            <person name="Chan C."/>
        </authorList>
    </citation>
    <scope>NUCLEOTIDE SEQUENCE</scope>
</reference>
<dbReference type="GO" id="GO:0004674">
    <property type="term" value="F:protein serine/threonine kinase activity"/>
    <property type="evidence" value="ECO:0007669"/>
    <property type="project" value="UniProtKB-KW"/>
</dbReference>
<comment type="catalytic activity">
    <reaction evidence="13">
        <text>L-threonyl-[protein] + ATP = O-phospho-L-threonyl-[protein] + ADP + H(+)</text>
        <dbReference type="Rhea" id="RHEA:46608"/>
        <dbReference type="Rhea" id="RHEA-COMP:11060"/>
        <dbReference type="Rhea" id="RHEA-COMP:11605"/>
        <dbReference type="ChEBI" id="CHEBI:15378"/>
        <dbReference type="ChEBI" id="CHEBI:30013"/>
        <dbReference type="ChEBI" id="CHEBI:30616"/>
        <dbReference type="ChEBI" id="CHEBI:61977"/>
        <dbReference type="ChEBI" id="CHEBI:456216"/>
        <dbReference type="EC" id="2.7.11.1"/>
    </reaction>
</comment>
<sequence length="591" mass="65682">MRSPSPSTARVESTKSLQSRQRGRAEDDAGHGQRPSRVSFDTNSLVSERVDAEISKRYEIDMREIGIGGYGKVFIAKDRMFKDRQVAIKKVVRIDEERDSAFKKEVLIMKKLDHPNICRLFETYEQGRVMYFVIEFCEGGDLFDRFSNCGKLPETMVAPIIKQVASALKYAHSKGIAHRDLKLENICFCEKSPTSTHVKVIDWGLAGSFEQGRMKSSVGTSTYSAPEVLDPEDDDDGYTCACDLWSLGVVAYVALSGKPPFWGSPKQQVARMRSEHYPLSGEFWDTVSEEAKDLIKQLLKTDVQVRLTADQVLDHPWLEMGQMEPDYRLLAQVLTNLEQFSRAPDFFTFCVASAWPSACPDEASGQDAMARSLAVAALIAVAGGLAFVPGAIPRGTTAPPSRALQAAPAAESSWGSLPTLVGGMALGVFFSLATLAPVRAEEAPATPAPTPAEQAPTPAPGPSDEEILAKGCDIRVDCTTKEQQFAWAKAYYRKYNQETDGKDPKYSKPSTGAGVFRKFKIDWPNPDPSIPDTTDGTYPIRNEDFLPIWKQQQEDLRAKMKEYIGREFTEIRWIEDYDNAGSPYKPHNGYY</sequence>
<evidence type="ECO:0000313" key="19">
    <source>
        <dbReference type="Proteomes" id="UP001178507"/>
    </source>
</evidence>
<dbReference type="InterPro" id="IPR000719">
    <property type="entry name" value="Prot_kinase_dom"/>
</dbReference>
<feature type="domain" description="Protein kinase" evidence="17">
    <location>
        <begin position="59"/>
        <end position="318"/>
    </location>
</feature>
<evidence type="ECO:0000256" key="5">
    <source>
        <dbReference type="ARBA" id="ARBA00022679"/>
    </source>
</evidence>
<keyword evidence="6" id="KW-0479">Metal-binding</keyword>
<keyword evidence="9" id="KW-0418">Kinase</keyword>
<evidence type="ECO:0000256" key="4">
    <source>
        <dbReference type="ARBA" id="ARBA00022527"/>
    </source>
</evidence>
<evidence type="ECO:0000256" key="6">
    <source>
        <dbReference type="ARBA" id="ARBA00022723"/>
    </source>
</evidence>
<dbReference type="FunFam" id="1.10.510.10:FF:000571">
    <property type="entry name" value="Maternal embryonic leucine zipper kinase"/>
    <property type="match status" value="1"/>
</dbReference>
<dbReference type="InterPro" id="IPR017441">
    <property type="entry name" value="Protein_kinase_ATP_BS"/>
</dbReference>
<evidence type="ECO:0000256" key="11">
    <source>
        <dbReference type="ARBA" id="ARBA00022840"/>
    </source>
</evidence>
<evidence type="ECO:0000256" key="3">
    <source>
        <dbReference type="ARBA" id="ARBA00012513"/>
    </source>
</evidence>
<dbReference type="SMART" id="SM00220">
    <property type="entry name" value="S_TKc"/>
    <property type="match status" value="1"/>
</dbReference>
<keyword evidence="4" id="KW-0723">Serine/threonine-protein kinase</keyword>
<dbReference type="SUPFAM" id="SSF56112">
    <property type="entry name" value="Protein kinase-like (PK-like)"/>
    <property type="match status" value="1"/>
</dbReference>
<dbReference type="AlphaFoldDB" id="A0AA36IW50"/>
<keyword evidence="8 15" id="KW-0547">Nucleotide-binding</keyword>
<keyword evidence="7" id="KW-0677">Repeat</keyword>
<keyword evidence="5" id="KW-0808">Transferase</keyword>
<comment type="catalytic activity">
    <reaction evidence="14">
        <text>L-seryl-[protein] + ATP = O-phospho-L-seryl-[protein] + ADP + H(+)</text>
        <dbReference type="Rhea" id="RHEA:17989"/>
        <dbReference type="Rhea" id="RHEA-COMP:9863"/>
        <dbReference type="Rhea" id="RHEA-COMP:11604"/>
        <dbReference type="ChEBI" id="CHEBI:15378"/>
        <dbReference type="ChEBI" id="CHEBI:29999"/>
        <dbReference type="ChEBI" id="CHEBI:30616"/>
        <dbReference type="ChEBI" id="CHEBI:83421"/>
        <dbReference type="ChEBI" id="CHEBI:456216"/>
        <dbReference type="EC" id="2.7.11.1"/>
    </reaction>
</comment>
<feature type="region of interest" description="Disordered" evidence="16">
    <location>
        <begin position="441"/>
        <end position="463"/>
    </location>
</feature>
<evidence type="ECO:0000256" key="13">
    <source>
        <dbReference type="ARBA" id="ARBA00047899"/>
    </source>
</evidence>
<evidence type="ECO:0000259" key="17">
    <source>
        <dbReference type="PROSITE" id="PS50011"/>
    </source>
</evidence>
<dbReference type="PROSITE" id="PS00108">
    <property type="entry name" value="PROTEIN_KINASE_ST"/>
    <property type="match status" value="1"/>
</dbReference>
<feature type="region of interest" description="Disordered" evidence="16">
    <location>
        <begin position="1"/>
        <end position="40"/>
    </location>
</feature>
<dbReference type="Gene3D" id="1.10.510.10">
    <property type="entry name" value="Transferase(Phosphotransferase) domain 1"/>
    <property type="match status" value="1"/>
</dbReference>
<dbReference type="GO" id="GO:0005524">
    <property type="term" value="F:ATP binding"/>
    <property type="evidence" value="ECO:0007669"/>
    <property type="project" value="UniProtKB-UniRule"/>
</dbReference>
<evidence type="ECO:0000256" key="14">
    <source>
        <dbReference type="ARBA" id="ARBA00048679"/>
    </source>
</evidence>
<keyword evidence="19" id="KW-1185">Reference proteome</keyword>
<dbReference type="GO" id="GO:0046872">
    <property type="term" value="F:metal ion binding"/>
    <property type="evidence" value="ECO:0007669"/>
    <property type="project" value="UniProtKB-KW"/>
</dbReference>
<evidence type="ECO:0000256" key="2">
    <source>
        <dbReference type="ARBA" id="ARBA00011245"/>
    </source>
</evidence>
<evidence type="ECO:0000256" key="9">
    <source>
        <dbReference type="ARBA" id="ARBA00022777"/>
    </source>
</evidence>
<comment type="cofactor">
    <cofactor evidence="1">
        <name>Mg(2+)</name>
        <dbReference type="ChEBI" id="CHEBI:18420"/>
    </cofactor>
</comment>
<dbReference type="InterPro" id="IPR011009">
    <property type="entry name" value="Kinase-like_dom_sf"/>
</dbReference>
<comment type="caution">
    <text evidence="18">The sequence shown here is derived from an EMBL/GenBank/DDBJ whole genome shotgun (WGS) entry which is preliminary data.</text>
</comment>
<comment type="subunit">
    <text evidence="2">Monomer.</text>
</comment>
<proteinExistence type="inferred from homology"/>
<organism evidence="18 19">
    <name type="scientific">Effrenium voratum</name>
    <dbReference type="NCBI Taxonomy" id="2562239"/>
    <lineage>
        <taxon>Eukaryota</taxon>
        <taxon>Sar</taxon>
        <taxon>Alveolata</taxon>
        <taxon>Dinophyceae</taxon>
        <taxon>Suessiales</taxon>
        <taxon>Symbiodiniaceae</taxon>
        <taxon>Effrenium</taxon>
    </lineage>
</organism>
<accession>A0AA36IW50</accession>
<evidence type="ECO:0000256" key="10">
    <source>
        <dbReference type="ARBA" id="ARBA00022837"/>
    </source>
</evidence>
<dbReference type="InterPro" id="IPR008271">
    <property type="entry name" value="Ser/Thr_kinase_AS"/>
</dbReference>
<dbReference type="Pfam" id="PF00069">
    <property type="entry name" value="Pkinase"/>
    <property type="match status" value="1"/>
</dbReference>
<dbReference type="EMBL" id="CAUJNA010002668">
    <property type="protein sequence ID" value="CAJ1393864.1"/>
    <property type="molecule type" value="Genomic_DNA"/>
</dbReference>
<feature type="compositionally biased region" description="Polar residues" evidence="16">
    <location>
        <begin position="1"/>
        <end position="20"/>
    </location>
</feature>
<gene>
    <name evidence="18" type="ORF">EVOR1521_LOCUS18635</name>
</gene>